<sequence length="239" mass="27038">MNNIEILKEGSEKLGLSLKDVQIDQFLKYKDLLVKWNEKINLTAITEDKEVMIKHFLDSISCMILPYINDNHKVIDVGTGAGFPGIPINIYYPKVHLTLLDSLNKRINFLKDVCSNIGLENVSFEHGRAEDVGKDKNFRENYDVAVARAVAPLNTLCEYCLPFVKLGGYFICQKGPNVDVEMEDAKKAIDLLGGRFIEKKDVKLPFCDITHNIIVIKKIKKTPTKYPRKAGTPTKEPLI</sequence>
<dbReference type="GO" id="GO:0005829">
    <property type="term" value="C:cytosol"/>
    <property type="evidence" value="ECO:0007669"/>
    <property type="project" value="TreeGrafter"/>
</dbReference>
<evidence type="ECO:0000256" key="2">
    <source>
        <dbReference type="ARBA" id="ARBA00022552"/>
    </source>
</evidence>
<proteinExistence type="inferred from homology"/>
<gene>
    <name evidence="6" type="primary">rsmG</name>
    <name evidence="7" type="ORF">EV214_105151</name>
</gene>
<dbReference type="Proteomes" id="UP000294919">
    <property type="component" value="Unassembled WGS sequence"/>
</dbReference>
<dbReference type="Gene3D" id="3.40.50.150">
    <property type="entry name" value="Vaccinia Virus protein VP39"/>
    <property type="match status" value="1"/>
</dbReference>
<dbReference type="PIRSF" id="PIRSF003078">
    <property type="entry name" value="GidB"/>
    <property type="match status" value="1"/>
</dbReference>
<feature type="binding site" evidence="6">
    <location>
        <position position="83"/>
    </location>
    <ligand>
        <name>S-adenosyl-L-methionine</name>
        <dbReference type="ChEBI" id="CHEBI:59789"/>
    </ligand>
</feature>
<dbReference type="AlphaFoldDB" id="A0A4R2KY76"/>
<comment type="similarity">
    <text evidence="6">Belongs to the methyltransferase superfamily. RNA methyltransferase RsmG family.</text>
</comment>
<dbReference type="SUPFAM" id="SSF53335">
    <property type="entry name" value="S-adenosyl-L-methionine-dependent methyltransferases"/>
    <property type="match status" value="1"/>
</dbReference>
<evidence type="ECO:0000256" key="6">
    <source>
        <dbReference type="HAMAP-Rule" id="MF_00074"/>
    </source>
</evidence>
<evidence type="ECO:0000256" key="5">
    <source>
        <dbReference type="ARBA" id="ARBA00022691"/>
    </source>
</evidence>
<dbReference type="InterPro" id="IPR003682">
    <property type="entry name" value="rRNA_ssu_MeTfrase_G"/>
</dbReference>
<feature type="binding site" evidence="6">
    <location>
        <begin position="129"/>
        <end position="130"/>
    </location>
    <ligand>
        <name>S-adenosyl-L-methionine</name>
        <dbReference type="ChEBI" id="CHEBI:59789"/>
    </ligand>
</feature>
<dbReference type="RefSeq" id="WP_132243737.1">
    <property type="nucleotide sequence ID" value="NZ_SLWV01000005.1"/>
</dbReference>
<dbReference type="EC" id="2.1.1.-" evidence="6"/>
<accession>A0A4R2KY76</accession>
<dbReference type="OrthoDB" id="9808773at2"/>
<protein>
    <recommendedName>
        <fullName evidence="6">Ribosomal RNA small subunit methyltransferase G</fullName>
        <ecNumber evidence="6">2.1.1.-</ecNumber>
    </recommendedName>
    <alternativeName>
        <fullName evidence="6">16S rRNA 7-methylguanosine methyltransferase</fullName>
        <shortName evidence="6">16S rRNA m7G methyltransferase</shortName>
    </alternativeName>
</protein>
<evidence type="ECO:0000256" key="3">
    <source>
        <dbReference type="ARBA" id="ARBA00022603"/>
    </source>
</evidence>
<dbReference type="NCBIfam" id="TIGR00138">
    <property type="entry name" value="rsmG_gidB"/>
    <property type="match status" value="1"/>
</dbReference>
<evidence type="ECO:0000313" key="8">
    <source>
        <dbReference type="Proteomes" id="UP000294919"/>
    </source>
</evidence>
<dbReference type="PANTHER" id="PTHR31760:SF0">
    <property type="entry name" value="S-ADENOSYL-L-METHIONINE-DEPENDENT METHYLTRANSFERASES SUPERFAMILY PROTEIN"/>
    <property type="match status" value="1"/>
</dbReference>
<dbReference type="EMBL" id="SLWV01000005">
    <property type="protein sequence ID" value="TCO78052.1"/>
    <property type="molecule type" value="Genomic_DNA"/>
</dbReference>
<dbReference type="InterPro" id="IPR029063">
    <property type="entry name" value="SAM-dependent_MTases_sf"/>
</dbReference>
<dbReference type="Pfam" id="PF02527">
    <property type="entry name" value="GidB"/>
    <property type="match status" value="1"/>
</dbReference>
<dbReference type="GO" id="GO:0070043">
    <property type="term" value="F:rRNA (guanine-N7-)-methyltransferase activity"/>
    <property type="evidence" value="ECO:0007669"/>
    <property type="project" value="UniProtKB-UniRule"/>
</dbReference>
<keyword evidence="1 6" id="KW-0963">Cytoplasm</keyword>
<comment type="caution">
    <text evidence="6">Lacks conserved residue(s) required for the propagation of feature annotation.</text>
</comment>
<dbReference type="HAMAP" id="MF_00074">
    <property type="entry name" value="16SrRNA_methyltr_G"/>
    <property type="match status" value="1"/>
</dbReference>
<evidence type="ECO:0000256" key="4">
    <source>
        <dbReference type="ARBA" id="ARBA00022679"/>
    </source>
</evidence>
<keyword evidence="4 6" id="KW-0808">Transferase</keyword>
<organism evidence="7 8">
    <name type="scientific">Marinisporobacter balticus</name>
    <dbReference type="NCBI Taxonomy" id="2018667"/>
    <lineage>
        <taxon>Bacteria</taxon>
        <taxon>Bacillati</taxon>
        <taxon>Bacillota</taxon>
        <taxon>Clostridia</taxon>
        <taxon>Peptostreptococcales</taxon>
        <taxon>Thermotaleaceae</taxon>
        <taxon>Marinisporobacter</taxon>
    </lineage>
</organism>
<keyword evidence="5 6" id="KW-0949">S-adenosyl-L-methionine</keyword>
<dbReference type="FunFam" id="3.40.50.150:FF:000041">
    <property type="entry name" value="Ribosomal RNA small subunit methyltransferase G"/>
    <property type="match status" value="1"/>
</dbReference>
<dbReference type="PANTHER" id="PTHR31760">
    <property type="entry name" value="S-ADENOSYL-L-METHIONINE-DEPENDENT METHYLTRANSFERASES SUPERFAMILY PROTEIN"/>
    <property type="match status" value="1"/>
</dbReference>
<reference evidence="7 8" key="1">
    <citation type="submission" date="2019-03" db="EMBL/GenBank/DDBJ databases">
        <title>Genomic Encyclopedia of Type Strains, Phase IV (KMG-IV): sequencing the most valuable type-strain genomes for metagenomic binning, comparative biology and taxonomic classification.</title>
        <authorList>
            <person name="Goeker M."/>
        </authorList>
    </citation>
    <scope>NUCLEOTIDE SEQUENCE [LARGE SCALE GENOMIC DNA]</scope>
    <source>
        <strain evidence="7 8">DSM 102940</strain>
    </source>
</reference>
<keyword evidence="2 6" id="KW-0698">rRNA processing</keyword>
<keyword evidence="8" id="KW-1185">Reference proteome</keyword>
<evidence type="ECO:0000313" key="7">
    <source>
        <dbReference type="EMBL" id="TCO78052.1"/>
    </source>
</evidence>
<comment type="caution">
    <text evidence="7">The sequence shown here is derived from an EMBL/GenBank/DDBJ whole genome shotgun (WGS) entry which is preliminary data.</text>
</comment>
<feature type="binding site" evidence="6">
    <location>
        <position position="78"/>
    </location>
    <ligand>
        <name>S-adenosyl-L-methionine</name>
        <dbReference type="ChEBI" id="CHEBI:59789"/>
    </ligand>
</feature>
<keyword evidence="3 6" id="KW-0489">Methyltransferase</keyword>
<name>A0A4R2KY76_9FIRM</name>
<comment type="subcellular location">
    <subcellularLocation>
        <location evidence="6">Cytoplasm</location>
    </subcellularLocation>
</comment>
<evidence type="ECO:0000256" key="1">
    <source>
        <dbReference type="ARBA" id="ARBA00022490"/>
    </source>
</evidence>
<feature type="binding site" evidence="6">
    <location>
        <position position="148"/>
    </location>
    <ligand>
        <name>S-adenosyl-L-methionine</name>
        <dbReference type="ChEBI" id="CHEBI:59789"/>
    </ligand>
</feature>
<comment type="function">
    <text evidence="6">Specifically methylates the N7 position of a guanine in 16S rRNA.</text>
</comment>
<dbReference type="CDD" id="cd02440">
    <property type="entry name" value="AdoMet_MTases"/>
    <property type="match status" value="1"/>
</dbReference>